<evidence type="ECO:0000259" key="6">
    <source>
        <dbReference type="Pfam" id="PF22624"/>
    </source>
</evidence>
<dbReference type="FunFam" id="3.90.470.20:FF:000023">
    <property type="entry name" value="L-aminoadipate-semialdehyde dehydrogenase-phosphopantetheinyl transferase"/>
    <property type="match status" value="1"/>
</dbReference>
<name>A0A3A2ZPQ5_9EURO</name>
<proteinExistence type="inferred from homology"/>
<feature type="domain" description="4'-phosphopantetheinyl transferase" evidence="5">
    <location>
        <begin position="152"/>
        <end position="261"/>
    </location>
</feature>
<sequence>MGSENDQAIPLTRWYIDTRELTATTSSLPLLETLQPSDQETVKKYYHLADRHMSLASYLLKYLYIHRTCRIPWPEICISRTPAPHHRPCYIPSLALSTNPPRTIPDIEFNVSHQASLVALAGTIMPASKKPANNTRFITPTPSSAPHPSTPQVGIDITCVDERSRRGGKNTSPTTAKALADFVDIFAEVFSAGEIETMKNLPSRDGEYTSEVEAVKAGLRLFYTYWALKEAYIKMTGEALLASWLRELEFTDVVAPVPTPGSGWSSPYTGVRTWLYGKEVKDVRIEVVAFEQDYIIATAARGGEIGSGSDLSGHDPWRLLKQIDIERDVALCATGSCRCLEQ</sequence>
<dbReference type="GO" id="GO:0008897">
    <property type="term" value="F:holo-[acyl-carrier-protein] synthase activity"/>
    <property type="evidence" value="ECO:0007669"/>
    <property type="project" value="UniProtKB-EC"/>
</dbReference>
<evidence type="ECO:0000256" key="1">
    <source>
        <dbReference type="ARBA" id="ARBA00013172"/>
    </source>
</evidence>
<dbReference type="AlphaFoldDB" id="A0A3A2ZPQ5"/>
<dbReference type="EC" id="2.7.8.7" evidence="1"/>
<feature type="domain" description="4'-phosphopantetheinyl transferase N-terminal" evidence="6">
    <location>
        <begin position="30"/>
        <end position="123"/>
    </location>
</feature>
<comment type="catalytic activity">
    <reaction evidence="3">
        <text>apo-[ACP] + CoA = holo-[ACP] + adenosine 3',5'-bisphosphate + H(+)</text>
        <dbReference type="Rhea" id="RHEA:12068"/>
        <dbReference type="Rhea" id="RHEA-COMP:9685"/>
        <dbReference type="Rhea" id="RHEA-COMP:9690"/>
        <dbReference type="ChEBI" id="CHEBI:15378"/>
        <dbReference type="ChEBI" id="CHEBI:29999"/>
        <dbReference type="ChEBI" id="CHEBI:57287"/>
        <dbReference type="ChEBI" id="CHEBI:58343"/>
        <dbReference type="ChEBI" id="CHEBI:64479"/>
        <dbReference type="EC" id="2.7.8.7"/>
    </reaction>
</comment>
<dbReference type="Gene3D" id="3.90.470.20">
    <property type="entry name" value="4'-phosphopantetheinyl transferase domain"/>
    <property type="match status" value="2"/>
</dbReference>
<dbReference type="EMBL" id="MVGC01000056">
    <property type="protein sequence ID" value="RJE25168.1"/>
    <property type="molecule type" value="Genomic_DNA"/>
</dbReference>
<keyword evidence="2 7" id="KW-0808">Transferase</keyword>
<dbReference type="PANTHER" id="PTHR12215:SF10">
    <property type="entry name" value="L-AMINOADIPATE-SEMIALDEHYDE DEHYDROGENASE-PHOSPHOPANTETHEINYL TRANSFERASE"/>
    <property type="match status" value="1"/>
</dbReference>
<dbReference type="Pfam" id="PF01648">
    <property type="entry name" value="ACPS"/>
    <property type="match status" value="1"/>
</dbReference>
<keyword evidence="8" id="KW-1185">Reference proteome</keyword>
<dbReference type="InterPro" id="IPR008278">
    <property type="entry name" value="4-PPantetheinyl_Trfase_dom"/>
</dbReference>
<evidence type="ECO:0000313" key="7">
    <source>
        <dbReference type="EMBL" id="RJE25168.1"/>
    </source>
</evidence>
<dbReference type="GO" id="GO:0019878">
    <property type="term" value="P:lysine biosynthetic process via aminoadipic acid"/>
    <property type="evidence" value="ECO:0007669"/>
    <property type="project" value="TreeGrafter"/>
</dbReference>
<dbReference type="Proteomes" id="UP000266188">
    <property type="component" value="Unassembled WGS sequence"/>
</dbReference>
<reference evidence="8" key="1">
    <citation type="submission" date="2017-02" db="EMBL/GenBank/DDBJ databases">
        <authorList>
            <person name="Tafer H."/>
            <person name="Lopandic K."/>
        </authorList>
    </citation>
    <scope>NUCLEOTIDE SEQUENCE [LARGE SCALE GENOMIC DNA]</scope>
    <source>
        <strain evidence="8">CBS 366.77</strain>
    </source>
</reference>
<protein>
    <recommendedName>
        <fullName evidence="1">holo-[acyl-carrier-protein] synthase</fullName>
        <ecNumber evidence="1">2.7.8.7</ecNumber>
    </recommendedName>
</protein>
<dbReference type="PANTHER" id="PTHR12215">
    <property type="entry name" value="PHOSPHOPANTETHEINE TRANSFERASE"/>
    <property type="match status" value="1"/>
</dbReference>
<dbReference type="STRING" id="2070753.A0A3A2ZPQ5"/>
<dbReference type="OrthoDB" id="26719at2759"/>
<dbReference type="SUPFAM" id="SSF56214">
    <property type="entry name" value="4'-phosphopantetheinyl transferase"/>
    <property type="match status" value="2"/>
</dbReference>
<dbReference type="GO" id="GO:0005829">
    <property type="term" value="C:cytosol"/>
    <property type="evidence" value="ECO:0007669"/>
    <property type="project" value="TreeGrafter"/>
</dbReference>
<evidence type="ECO:0000313" key="8">
    <source>
        <dbReference type="Proteomes" id="UP000266188"/>
    </source>
</evidence>
<dbReference type="GO" id="GO:0000287">
    <property type="term" value="F:magnesium ion binding"/>
    <property type="evidence" value="ECO:0007669"/>
    <property type="project" value="InterPro"/>
</dbReference>
<evidence type="ECO:0000256" key="3">
    <source>
        <dbReference type="ARBA" id="ARBA00050875"/>
    </source>
</evidence>
<evidence type="ECO:0000259" key="5">
    <source>
        <dbReference type="Pfam" id="PF01648"/>
    </source>
</evidence>
<evidence type="ECO:0000256" key="2">
    <source>
        <dbReference type="ARBA" id="ARBA00022679"/>
    </source>
</evidence>
<accession>A0A3A2ZPQ5</accession>
<dbReference type="Pfam" id="PF22624">
    <property type="entry name" value="AASDHPPT_N"/>
    <property type="match status" value="1"/>
</dbReference>
<organism evidence="7 8">
    <name type="scientific">Aspergillus sclerotialis</name>
    <dbReference type="NCBI Taxonomy" id="2070753"/>
    <lineage>
        <taxon>Eukaryota</taxon>
        <taxon>Fungi</taxon>
        <taxon>Dikarya</taxon>
        <taxon>Ascomycota</taxon>
        <taxon>Pezizomycotina</taxon>
        <taxon>Eurotiomycetes</taxon>
        <taxon>Eurotiomycetidae</taxon>
        <taxon>Eurotiales</taxon>
        <taxon>Aspergillaceae</taxon>
        <taxon>Aspergillus</taxon>
        <taxon>Aspergillus subgen. Polypaecilum</taxon>
    </lineage>
</organism>
<gene>
    <name evidence="7" type="ORF">PHISCL_02507</name>
</gene>
<dbReference type="InterPro" id="IPR037143">
    <property type="entry name" value="4-PPantetheinyl_Trfase_dom_sf"/>
</dbReference>
<comment type="caution">
    <text evidence="7">The sequence shown here is derived from an EMBL/GenBank/DDBJ whole genome shotgun (WGS) entry which is preliminary data.</text>
</comment>
<evidence type="ECO:0000256" key="4">
    <source>
        <dbReference type="ARBA" id="ARBA00061672"/>
    </source>
</evidence>
<dbReference type="InterPro" id="IPR050559">
    <property type="entry name" value="P-Pant_transferase_sf"/>
</dbReference>
<comment type="similarity">
    <text evidence="4">Belongs to the P-Pant transferase superfamily.</text>
</comment>
<dbReference type="InterPro" id="IPR055066">
    <property type="entry name" value="AASDHPPT_N"/>
</dbReference>